<dbReference type="PANTHER" id="PTHR47424:SF3">
    <property type="entry name" value="REGULATORY PROTEIN GAL4"/>
    <property type="match status" value="1"/>
</dbReference>
<keyword evidence="4" id="KW-0539">Nucleus</keyword>
<keyword evidence="2" id="KW-0238">DNA-binding</keyword>
<dbReference type="GO" id="GO:0008270">
    <property type="term" value="F:zinc ion binding"/>
    <property type="evidence" value="ECO:0007669"/>
    <property type="project" value="InterPro"/>
</dbReference>
<dbReference type="VEuPathDB" id="FungiDB:ASPGLDRAFT_50211"/>
<dbReference type="PANTHER" id="PTHR47424">
    <property type="entry name" value="REGULATORY PROTEIN GAL4"/>
    <property type="match status" value="1"/>
</dbReference>
<dbReference type="SMART" id="SM00906">
    <property type="entry name" value="Fungal_trans"/>
    <property type="match status" value="1"/>
</dbReference>
<evidence type="ECO:0000259" key="6">
    <source>
        <dbReference type="SMART" id="SM00906"/>
    </source>
</evidence>
<dbReference type="STRING" id="1160497.A0A1L9VCJ8"/>
<keyword evidence="1" id="KW-0805">Transcription regulation</keyword>
<keyword evidence="8" id="KW-1185">Reference proteome</keyword>
<keyword evidence="3" id="KW-0804">Transcription</keyword>
<evidence type="ECO:0000256" key="5">
    <source>
        <dbReference type="SAM" id="MobiDB-lite"/>
    </source>
</evidence>
<dbReference type="Pfam" id="PF04082">
    <property type="entry name" value="Fungal_trans"/>
    <property type="match status" value="1"/>
</dbReference>
<name>A0A1L9VCJ8_ASPGL</name>
<dbReference type="CDD" id="cd12148">
    <property type="entry name" value="fungal_TF_MHR"/>
    <property type="match status" value="1"/>
</dbReference>
<dbReference type="AlphaFoldDB" id="A0A1L9VCJ8"/>
<dbReference type="EMBL" id="KV878905">
    <property type="protein sequence ID" value="OJJ81671.1"/>
    <property type="molecule type" value="Genomic_DNA"/>
</dbReference>
<proteinExistence type="predicted"/>
<dbReference type="RefSeq" id="XP_022398369.1">
    <property type="nucleotide sequence ID" value="XM_022547260.1"/>
</dbReference>
<organism evidence="7 8">
    <name type="scientific">Aspergillus glaucus CBS 516.65</name>
    <dbReference type="NCBI Taxonomy" id="1160497"/>
    <lineage>
        <taxon>Eukaryota</taxon>
        <taxon>Fungi</taxon>
        <taxon>Dikarya</taxon>
        <taxon>Ascomycota</taxon>
        <taxon>Pezizomycotina</taxon>
        <taxon>Eurotiomycetes</taxon>
        <taxon>Eurotiomycetidae</taxon>
        <taxon>Eurotiales</taxon>
        <taxon>Aspergillaceae</taxon>
        <taxon>Aspergillus</taxon>
        <taxon>Aspergillus subgen. Aspergillus</taxon>
    </lineage>
</organism>
<reference evidence="8" key="1">
    <citation type="journal article" date="2017" name="Genome Biol.">
        <title>Comparative genomics reveals high biological diversity and specific adaptations in the industrially and medically important fungal genus Aspergillus.</title>
        <authorList>
            <person name="de Vries R.P."/>
            <person name="Riley R."/>
            <person name="Wiebenga A."/>
            <person name="Aguilar-Osorio G."/>
            <person name="Amillis S."/>
            <person name="Uchima C.A."/>
            <person name="Anderluh G."/>
            <person name="Asadollahi M."/>
            <person name="Askin M."/>
            <person name="Barry K."/>
            <person name="Battaglia E."/>
            <person name="Bayram O."/>
            <person name="Benocci T."/>
            <person name="Braus-Stromeyer S.A."/>
            <person name="Caldana C."/>
            <person name="Canovas D."/>
            <person name="Cerqueira G.C."/>
            <person name="Chen F."/>
            <person name="Chen W."/>
            <person name="Choi C."/>
            <person name="Clum A."/>
            <person name="Dos Santos R.A."/>
            <person name="Damasio A.R."/>
            <person name="Diallinas G."/>
            <person name="Emri T."/>
            <person name="Fekete E."/>
            <person name="Flipphi M."/>
            <person name="Freyberg S."/>
            <person name="Gallo A."/>
            <person name="Gournas C."/>
            <person name="Habgood R."/>
            <person name="Hainaut M."/>
            <person name="Harispe M.L."/>
            <person name="Henrissat B."/>
            <person name="Hilden K.S."/>
            <person name="Hope R."/>
            <person name="Hossain A."/>
            <person name="Karabika E."/>
            <person name="Karaffa L."/>
            <person name="Karanyi Z."/>
            <person name="Krasevec N."/>
            <person name="Kuo A."/>
            <person name="Kusch H."/>
            <person name="LaButti K."/>
            <person name="Lagendijk E.L."/>
            <person name="Lapidus A."/>
            <person name="Levasseur A."/>
            <person name="Lindquist E."/>
            <person name="Lipzen A."/>
            <person name="Logrieco A.F."/>
            <person name="MacCabe A."/>
            <person name="Maekelae M.R."/>
            <person name="Malavazi I."/>
            <person name="Melin P."/>
            <person name="Meyer V."/>
            <person name="Mielnichuk N."/>
            <person name="Miskei M."/>
            <person name="Molnar A.P."/>
            <person name="Mule G."/>
            <person name="Ngan C.Y."/>
            <person name="Orejas M."/>
            <person name="Orosz E."/>
            <person name="Ouedraogo J.P."/>
            <person name="Overkamp K.M."/>
            <person name="Park H.-S."/>
            <person name="Perrone G."/>
            <person name="Piumi F."/>
            <person name="Punt P.J."/>
            <person name="Ram A.F."/>
            <person name="Ramon A."/>
            <person name="Rauscher S."/>
            <person name="Record E."/>
            <person name="Riano-Pachon D.M."/>
            <person name="Robert V."/>
            <person name="Roehrig J."/>
            <person name="Ruller R."/>
            <person name="Salamov A."/>
            <person name="Salih N.S."/>
            <person name="Samson R.A."/>
            <person name="Sandor E."/>
            <person name="Sanguinetti M."/>
            <person name="Schuetze T."/>
            <person name="Sepcic K."/>
            <person name="Shelest E."/>
            <person name="Sherlock G."/>
            <person name="Sophianopoulou V."/>
            <person name="Squina F.M."/>
            <person name="Sun H."/>
            <person name="Susca A."/>
            <person name="Todd R.B."/>
            <person name="Tsang A."/>
            <person name="Unkles S.E."/>
            <person name="van de Wiele N."/>
            <person name="van Rossen-Uffink D."/>
            <person name="Oliveira J.V."/>
            <person name="Vesth T.C."/>
            <person name="Visser J."/>
            <person name="Yu J.-H."/>
            <person name="Zhou M."/>
            <person name="Andersen M.R."/>
            <person name="Archer D.B."/>
            <person name="Baker S.E."/>
            <person name="Benoit I."/>
            <person name="Brakhage A.A."/>
            <person name="Braus G.H."/>
            <person name="Fischer R."/>
            <person name="Frisvad J.C."/>
            <person name="Goldman G.H."/>
            <person name="Houbraken J."/>
            <person name="Oakley B."/>
            <person name="Pocsi I."/>
            <person name="Scazzocchio C."/>
            <person name="Seiboth B."/>
            <person name="vanKuyk P.A."/>
            <person name="Wortman J."/>
            <person name="Dyer P.S."/>
            <person name="Grigoriev I.V."/>
        </authorList>
    </citation>
    <scope>NUCLEOTIDE SEQUENCE [LARGE SCALE GENOMIC DNA]</scope>
    <source>
        <strain evidence="8">CBS 516.65</strain>
    </source>
</reference>
<sequence length="583" mass="65503">MQDSQEPVNEISPVSNTLNPNRAMGTLVDPFSISSSSSSTPSVLWDEFPLPTRRVADGLLETYFKDVYVFYPWVHKKSFMDIYDLQWSIHIDKTSFDSPDVGLGGGECSRAIFKCALNAMFGLACEFSTLELEKRLWLSQDFYNCMKGLLGINVFNGGSLAHVQALLLVALYLQCTLDPKRCWNVVGMAYRMAVGLGLYLSNQPNDGLAPVEKEMRWRTWCACVQMDITASMIVGRPPMTPSSQDIPLPSHLSDEQLQEMDDQGGTEHARLMAADQFFYENMRLTAILVKILSKIYRSPDPGSQSHVDIQAILDIECALEDFQSTLDQALHWKMSYSGKSKASERHCTIIQFRFSYLKLLAYRPAFSEYCSTVKARTRRLEDEWMDDAGPTADSWNTLFLENCATRCVRAACNVVWAFNLNIMGDAWWYGVYYLFTAGIILTLADGSGTTFTWTGSEDEKPNIWEPCLSSLYKMAQDVHPSASDLATALTGLRDRYVPLEHYQGNQSSAQRQRHLITQYGNQVDNSDDLRDSNQMNSLAENNGGLCNALSPLVSNWGNALGDIMLPARLLQRVDDGIMVPNLF</sequence>
<feature type="region of interest" description="Disordered" evidence="5">
    <location>
        <begin position="1"/>
        <end position="21"/>
    </location>
</feature>
<dbReference type="InterPro" id="IPR007219">
    <property type="entry name" value="XnlR_reg_dom"/>
</dbReference>
<protein>
    <recommendedName>
        <fullName evidence="6">Xylanolytic transcriptional activator regulatory domain-containing protein</fullName>
    </recommendedName>
</protein>
<evidence type="ECO:0000256" key="1">
    <source>
        <dbReference type="ARBA" id="ARBA00023015"/>
    </source>
</evidence>
<dbReference type="GO" id="GO:0006351">
    <property type="term" value="P:DNA-templated transcription"/>
    <property type="evidence" value="ECO:0007669"/>
    <property type="project" value="InterPro"/>
</dbReference>
<dbReference type="GO" id="GO:0005634">
    <property type="term" value="C:nucleus"/>
    <property type="evidence" value="ECO:0007669"/>
    <property type="project" value="TreeGrafter"/>
</dbReference>
<dbReference type="GO" id="GO:0000978">
    <property type="term" value="F:RNA polymerase II cis-regulatory region sequence-specific DNA binding"/>
    <property type="evidence" value="ECO:0007669"/>
    <property type="project" value="TreeGrafter"/>
</dbReference>
<feature type="compositionally biased region" description="Polar residues" evidence="5">
    <location>
        <begin position="1"/>
        <end position="20"/>
    </location>
</feature>
<dbReference type="OrthoDB" id="3364175at2759"/>
<evidence type="ECO:0000256" key="2">
    <source>
        <dbReference type="ARBA" id="ARBA00023125"/>
    </source>
</evidence>
<evidence type="ECO:0000256" key="3">
    <source>
        <dbReference type="ARBA" id="ARBA00023163"/>
    </source>
</evidence>
<evidence type="ECO:0000256" key="4">
    <source>
        <dbReference type="ARBA" id="ARBA00023242"/>
    </source>
</evidence>
<gene>
    <name evidence="7" type="ORF">ASPGLDRAFT_50211</name>
</gene>
<evidence type="ECO:0000313" key="7">
    <source>
        <dbReference type="EMBL" id="OJJ81671.1"/>
    </source>
</evidence>
<feature type="domain" description="Xylanolytic transcriptional activator regulatory" evidence="6">
    <location>
        <begin position="182"/>
        <end position="255"/>
    </location>
</feature>
<dbReference type="InterPro" id="IPR051127">
    <property type="entry name" value="Fungal_SecMet_Regulators"/>
</dbReference>
<evidence type="ECO:0000313" key="8">
    <source>
        <dbReference type="Proteomes" id="UP000184300"/>
    </source>
</evidence>
<accession>A0A1L9VCJ8</accession>
<dbReference type="GO" id="GO:0000435">
    <property type="term" value="P:positive regulation of transcription from RNA polymerase II promoter by galactose"/>
    <property type="evidence" value="ECO:0007669"/>
    <property type="project" value="TreeGrafter"/>
</dbReference>
<dbReference type="GeneID" id="34463521"/>
<dbReference type="Proteomes" id="UP000184300">
    <property type="component" value="Unassembled WGS sequence"/>
</dbReference>
<dbReference type="GO" id="GO:0000981">
    <property type="term" value="F:DNA-binding transcription factor activity, RNA polymerase II-specific"/>
    <property type="evidence" value="ECO:0007669"/>
    <property type="project" value="TreeGrafter"/>
</dbReference>